<dbReference type="Proteomes" id="UP000580250">
    <property type="component" value="Unassembled WGS sequence"/>
</dbReference>
<protein>
    <submittedName>
        <fullName evidence="2">Uncharacterized protein</fullName>
    </submittedName>
</protein>
<sequence>MIILIFLFLYSMESTAETNYLFHDNIYDFKLLMIEELVTGLKAGVMEVVMVMDILDGEENSTGAENMEMENKMVGKEDGDWDDI</sequence>
<keyword evidence="1" id="KW-0732">Signal</keyword>
<accession>A0A6V7W9A5</accession>
<evidence type="ECO:0000313" key="3">
    <source>
        <dbReference type="Proteomes" id="UP000580250"/>
    </source>
</evidence>
<feature type="chain" id="PRO_5028046943" evidence="1">
    <location>
        <begin position="17"/>
        <end position="84"/>
    </location>
</feature>
<comment type="caution">
    <text evidence="2">The sequence shown here is derived from an EMBL/GenBank/DDBJ whole genome shotgun (WGS) entry which is preliminary data.</text>
</comment>
<name>A0A6V7W9A5_MELEN</name>
<dbReference type="AlphaFoldDB" id="A0A6V7W9A5"/>
<gene>
    <name evidence="2" type="ORF">MENT_LOCUS35952</name>
</gene>
<feature type="signal peptide" evidence="1">
    <location>
        <begin position="1"/>
        <end position="16"/>
    </location>
</feature>
<reference evidence="2 3" key="1">
    <citation type="submission" date="2020-08" db="EMBL/GenBank/DDBJ databases">
        <authorList>
            <person name="Koutsovoulos G."/>
            <person name="Danchin GJ E."/>
        </authorList>
    </citation>
    <scope>NUCLEOTIDE SEQUENCE [LARGE SCALE GENOMIC DNA]</scope>
</reference>
<organism evidence="2 3">
    <name type="scientific">Meloidogyne enterolobii</name>
    <name type="common">Root-knot nematode worm</name>
    <name type="synonym">Meloidogyne mayaguensis</name>
    <dbReference type="NCBI Taxonomy" id="390850"/>
    <lineage>
        <taxon>Eukaryota</taxon>
        <taxon>Metazoa</taxon>
        <taxon>Ecdysozoa</taxon>
        <taxon>Nematoda</taxon>
        <taxon>Chromadorea</taxon>
        <taxon>Rhabditida</taxon>
        <taxon>Tylenchina</taxon>
        <taxon>Tylenchomorpha</taxon>
        <taxon>Tylenchoidea</taxon>
        <taxon>Meloidogynidae</taxon>
        <taxon>Meloidogyninae</taxon>
        <taxon>Meloidogyne</taxon>
    </lineage>
</organism>
<proteinExistence type="predicted"/>
<evidence type="ECO:0000313" key="2">
    <source>
        <dbReference type="EMBL" id="CAD2183642.1"/>
    </source>
</evidence>
<evidence type="ECO:0000256" key="1">
    <source>
        <dbReference type="SAM" id="SignalP"/>
    </source>
</evidence>
<dbReference type="EMBL" id="CAJEWN010000475">
    <property type="protein sequence ID" value="CAD2183642.1"/>
    <property type="molecule type" value="Genomic_DNA"/>
</dbReference>